<accession>A0ABW0DDU8</accession>
<proteinExistence type="predicted"/>
<sequence>MGYELHITRRDDWWDEEGAEISRQEWESAVAADPDLVMQPIPDGWPADAFSSALMTTRSDREDGIEALHWDQGLVSAKHPSDVLIVKMCELARLLGARVQGDDGEYYGS</sequence>
<keyword evidence="2" id="KW-1185">Reference proteome</keyword>
<dbReference type="Proteomes" id="UP001596156">
    <property type="component" value="Unassembled WGS sequence"/>
</dbReference>
<comment type="caution">
    <text evidence="1">The sequence shown here is derived from an EMBL/GenBank/DDBJ whole genome shotgun (WGS) entry which is preliminary data.</text>
</comment>
<dbReference type="RefSeq" id="WP_344645857.1">
    <property type="nucleotide sequence ID" value="NZ_BAAASS010000021.1"/>
</dbReference>
<reference evidence="2" key="1">
    <citation type="journal article" date="2019" name="Int. J. Syst. Evol. Microbiol.">
        <title>The Global Catalogue of Microorganisms (GCM) 10K type strain sequencing project: providing services to taxonomists for standard genome sequencing and annotation.</title>
        <authorList>
            <consortium name="The Broad Institute Genomics Platform"/>
            <consortium name="The Broad Institute Genome Sequencing Center for Infectious Disease"/>
            <person name="Wu L."/>
            <person name="Ma J."/>
        </authorList>
    </citation>
    <scope>NUCLEOTIDE SEQUENCE [LARGE SCALE GENOMIC DNA]</scope>
    <source>
        <strain evidence="2">CCM 8479</strain>
    </source>
</reference>
<gene>
    <name evidence="1" type="ORF">ACFPN6_22495</name>
</gene>
<evidence type="ECO:0000313" key="1">
    <source>
        <dbReference type="EMBL" id="MFC5227324.1"/>
    </source>
</evidence>
<dbReference type="EMBL" id="JBHSKL010000029">
    <property type="protein sequence ID" value="MFC5227324.1"/>
    <property type="molecule type" value="Genomic_DNA"/>
</dbReference>
<evidence type="ECO:0000313" key="2">
    <source>
        <dbReference type="Proteomes" id="UP001596156"/>
    </source>
</evidence>
<protein>
    <submittedName>
        <fullName evidence="1">Uncharacterized protein</fullName>
    </submittedName>
</protein>
<name>A0ABW0DDU8_STRFI</name>
<organism evidence="1 2">
    <name type="scientific">Streptomyces fimbriatus</name>
    <dbReference type="NCBI Taxonomy" id="68197"/>
    <lineage>
        <taxon>Bacteria</taxon>
        <taxon>Bacillati</taxon>
        <taxon>Actinomycetota</taxon>
        <taxon>Actinomycetes</taxon>
        <taxon>Kitasatosporales</taxon>
        <taxon>Streptomycetaceae</taxon>
        <taxon>Streptomyces</taxon>
    </lineage>
</organism>